<protein>
    <submittedName>
        <fullName evidence="3">SDR family NAD(P)-dependent oxidoreductase</fullName>
    </submittedName>
</protein>
<dbReference type="InterPro" id="IPR051203">
    <property type="entry name" value="Polysaccharide_Synthase-Rel"/>
</dbReference>
<dbReference type="EMBL" id="JAUQUB010000001">
    <property type="protein sequence ID" value="MDO7881119.1"/>
    <property type="molecule type" value="Genomic_DNA"/>
</dbReference>
<accession>A0ABT9BJB1</accession>
<dbReference type="CDD" id="cd05237">
    <property type="entry name" value="UDP_invert_4-6DH_SDR_e"/>
    <property type="match status" value="1"/>
</dbReference>
<name>A0ABT9BJB1_9MICO</name>
<evidence type="ECO:0000313" key="3">
    <source>
        <dbReference type="EMBL" id="MDO7881119.1"/>
    </source>
</evidence>
<dbReference type="Pfam" id="PF02719">
    <property type="entry name" value="Polysacc_synt_2"/>
    <property type="match status" value="1"/>
</dbReference>
<dbReference type="PANTHER" id="PTHR43318:SF1">
    <property type="entry name" value="POLYSACCHARIDE BIOSYNTHESIS PROTEIN EPSC-RELATED"/>
    <property type="match status" value="1"/>
</dbReference>
<dbReference type="Proteomes" id="UP001241072">
    <property type="component" value="Unassembled WGS sequence"/>
</dbReference>
<dbReference type="PANTHER" id="PTHR43318">
    <property type="entry name" value="UDP-N-ACETYLGLUCOSAMINE 4,6-DEHYDRATASE"/>
    <property type="match status" value="1"/>
</dbReference>
<comment type="caution">
    <text evidence="3">The sequence shown here is derived from an EMBL/GenBank/DDBJ whole genome shotgun (WGS) entry which is preliminary data.</text>
</comment>
<dbReference type="Pfam" id="PF13727">
    <property type="entry name" value="CoA_binding_3"/>
    <property type="match status" value="1"/>
</dbReference>
<organism evidence="3 4">
    <name type="scientific">Antiquaquibacter soli</name>
    <dbReference type="NCBI Taxonomy" id="3064523"/>
    <lineage>
        <taxon>Bacteria</taxon>
        <taxon>Bacillati</taxon>
        <taxon>Actinomycetota</taxon>
        <taxon>Actinomycetes</taxon>
        <taxon>Micrococcales</taxon>
        <taxon>Microbacteriaceae</taxon>
        <taxon>Antiquaquibacter</taxon>
    </lineage>
</organism>
<feature type="domain" description="Polysaccharide biosynthesis protein CapD-like" evidence="2">
    <location>
        <begin position="129"/>
        <end position="404"/>
    </location>
</feature>
<dbReference type="Gene3D" id="3.40.50.720">
    <property type="entry name" value="NAD(P)-binding Rossmann-like Domain"/>
    <property type="match status" value="2"/>
</dbReference>
<evidence type="ECO:0000259" key="2">
    <source>
        <dbReference type="Pfam" id="PF02719"/>
    </source>
</evidence>
<keyword evidence="4" id="KW-1185">Reference proteome</keyword>
<reference evidence="3 4" key="1">
    <citation type="submission" date="2023-07" db="EMBL/GenBank/DDBJ databases">
        <title>Protaetiibacter sp. nov WY-16 isolated from soil.</title>
        <authorList>
            <person name="Liu B."/>
            <person name="Wan Y."/>
        </authorList>
    </citation>
    <scope>NUCLEOTIDE SEQUENCE [LARGE SCALE GENOMIC DNA]</scope>
    <source>
        <strain evidence="3 4">WY-16</strain>
    </source>
</reference>
<comment type="similarity">
    <text evidence="1">Belongs to the polysaccharide synthase family.</text>
</comment>
<dbReference type="InterPro" id="IPR036291">
    <property type="entry name" value="NAD(P)-bd_dom_sf"/>
</dbReference>
<dbReference type="SUPFAM" id="SSF51735">
    <property type="entry name" value="NAD(P)-binding Rossmann-fold domains"/>
    <property type="match status" value="1"/>
</dbReference>
<dbReference type="InterPro" id="IPR003869">
    <property type="entry name" value="Polysac_CapD-like"/>
</dbReference>
<dbReference type="RefSeq" id="WP_305001534.1">
    <property type="nucleotide sequence ID" value="NZ_JAUQUB010000001.1"/>
</dbReference>
<evidence type="ECO:0000256" key="1">
    <source>
        <dbReference type="ARBA" id="ARBA00007430"/>
    </source>
</evidence>
<proteinExistence type="inferred from homology"/>
<sequence length="448" mass="48882">MGRGVAGTSLAAAVESKGDTVVGFLDDRVRADDVIGTLADVNDAIVSHDVDVVYFAIPSVDAATVREFLMRIETDRVDIAIIPRTYGILAKEQVSIDDLTDVDVLDLIGREPVKHDLVEARDFIDGKVVLVTGAAGSIGSRLVRQLLELGARTVVGLDFSEAGIFTLASDIPDRPQLQLHVADVRDPLVLRKHFERYRPDVVFHAAAYKHVPLMQSNPVEAFNNNVGGSLEVMRAAREVSVGALVYVSTDKAVNPANVMGATKRIGEMILDALAQSGPTRFTAVRFGNVIESSGSVMQTFRRQIARKQPLTVTDPEVTRFFMTLDEAAQLVIQSAFVGENGDLFVLDMGQPVRILDLAKALVRLVDPTLPIEITGLRPGEKMFEELSYEPDSIGRTANGKIFVVRDAVNDDPNEFLSRIEELLARSRSFALSDDELVAELRAMGFPVQ</sequence>
<gene>
    <name evidence="3" type="ORF">Q5716_02650</name>
</gene>
<evidence type="ECO:0000313" key="4">
    <source>
        <dbReference type="Proteomes" id="UP001241072"/>
    </source>
</evidence>